<keyword evidence="2" id="KW-1185">Reference proteome</keyword>
<reference evidence="1 2" key="1">
    <citation type="submission" date="2019-05" db="EMBL/GenBank/DDBJ databases">
        <title>Draft genome sequence of Nonomuraea turkmeniaca DSM 43926.</title>
        <authorList>
            <person name="Saricaoglu S."/>
            <person name="Isik K."/>
        </authorList>
    </citation>
    <scope>NUCLEOTIDE SEQUENCE [LARGE SCALE GENOMIC DNA]</scope>
    <source>
        <strain evidence="1 2">DSM 43926</strain>
    </source>
</reference>
<dbReference type="GO" id="GO:0003824">
    <property type="term" value="F:catalytic activity"/>
    <property type="evidence" value="ECO:0007669"/>
    <property type="project" value="InterPro"/>
</dbReference>
<organism evidence="1 2">
    <name type="scientific">Nonomuraea turkmeniaca</name>
    <dbReference type="NCBI Taxonomy" id="103838"/>
    <lineage>
        <taxon>Bacteria</taxon>
        <taxon>Bacillati</taxon>
        <taxon>Actinomycetota</taxon>
        <taxon>Actinomycetes</taxon>
        <taxon>Streptosporangiales</taxon>
        <taxon>Streptosporangiaceae</taxon>
        <taxon>Nonomuraea</taxon>
    </lineage>
</organism>
<gene>
    <name evidence="1" type="ORF">ETD86_11505</name>
</gene>
<dbReference type="GO" id="GO:0006281">
    <property type="term" value="P:DNA repair"/>
    <property type="evidence" value="ECO:0007669"/>
    <property type="project" value="InterPro"/>
</dbReference>
<comment type="caution">
    <text evidence="1">The sequence shown here is derived from an EMBL/GenBank/DDBJ whole genome shotgun (WGS) entry which is preliminary data.</text>
</comment>
<dbReference type="OrthoDB" id="4057958at2"/>
<dbReference type="EMBL" id="VCKY01000029">
    <property type="protein sequence ID" value="TMR22467.1"/>
    <property type="molecule type" value="Genomic_DNA"/>
</dbReference>
<protein>
    <submittedName>
        <fullName evidence="1">Uncharacterized protein</fullName>
    </submittedName>
</protein>
<dbReference type="AlphaFoldDB" id="A0A5S4FNZ7"/>
<name>A0A5S4FNZ7_9ACTN</name>
<dbReference type="Proteomes" id="UP000309128">
    <property type="component" value="Unassembled WGS sequence"/>
</dbReference>
<evidence type="ECO:0000313" key="1">
    <source>
        <dbReference type="EMBL" id="TMR22467.1"/>
    </source>
</evidence>
<proteinExistence type="predicted"/>
<dbReference type="RefSeq" id="WP_138666123.1">
    <property type="nucleotide sequence ID" value="NZ_VCKY01000029.1"/>
</dbReference>
<evidence type="ECO:0000313" key="2">
    <source>
        <dbReference type="Proteomes" id="UP000309128"/>
    </source>
</evidence>
<sequence>MNLNDEAAELAPRLYGLVSVVSAQDAVRLAVEANHDHNQWWPPHVDDWRIRMLVAGWSTRVSYAMVDVYAEVVKKADAYGWHDLTGMHDQEVAELVRPLGLVDARVRYLRSLETFLAASEVLGRRPLTMPADAFVEAFAAEVNGASYKVAQCAALYARGYHCGIIPVDSGMVSKLAPLLGVNVGSGTYAHERMRLLLEACAAADSSRYRDLITARGHRVTVPEEATPAWWLHLVLIYFKRLFLNRPVSPRVCALRPVCPAVLDCVHAPRRRRR</sequence>
<accession>A0A5S4FNZ7</accession>
<dbReference type="InterPro" id="IPR011257">
    <property type="entry name" value="DNA_glycosylase"/>
</dbReference>
<dbReference type="SUPFAM" id="SSF48150">
    <property type="entry name" value="DNA-glycosylase"/>
    <property type="match status" value="1"/>
</dbReference>